<proteinExistence type="predicted"/>
<dbReference type="Gene3D" id="3.30.70.1070">
    <property type="entry name" value="Sporulation related repeat"/>
    <property type="match status" value="1"/>
</dbReference>
<dbReference type="InterPro" id="IPR036680">
    <property type="entry name" value="SPOR-like_sf"/>
</dbReference>
<dbReference type="EMBL" id="CP003060">
    <property type="protein sequence ID" value="AEP28622.1"/>
    <property type="molecule type" value="Genomic_DNA"/>
</dbReference>
<evidence type="ECO:0000313" key="2">
    <source>
        <dbReference type="EMBL" id="AEP28622.1"/>
    </source>
</evidence>
<dbReference type="Proteomes" id="UP000009282">
    <property type="component" value="Chromosome"/>
</dbReference>
<gene>
    <name evidence="2" type="ordered locus">GNIT_0468</name>
</gene>
<sequence>MSELQERLEHLVNYSSQLIFVSGDSIAQQQRALEEFLSVQKENTEISYFTSELTMESPDFRRIICRQLLGQKVGSFVRPLKELLKDLHEQPGPFLLCIKQAQTLPNPFLQELWDWVTESKKLSPNHHVNVILFGETEWAEKAKKWLPKRNSSRPVLLSTQSVDSTKFDVNALENLMAEERVVFSLDMFRRDEFSSPIVTQKWFIVSVMVLLLSVFIGLMSWQYPDHVKSLLQTGSLPPEVDINADQLAVRNEQLEIDRKEDIADETAATETIPDNLELVSSWDEAKQTSETKIDALKLSIDEKKEAQEQDALATAKLDEPLLSSETSNSNLAIEDAEGDFAVPDILSVEQLDATLGNQLLSTSQDDEFEDEIAPEQSIDPLYEFDEAALLALSEPAMLLQLSGIQNRSVLNEFIADNQLQDIVWVYQTTRYGGAWHVVLFKQRFDSLNAARQATELLPESVRLTEPFAKDLTQIKLEIRNR</sequence>
<reference evidence="2 3" key="1">
    <citation type="journal article" date="2011" name="J. Bacteriol.">
        <title>Complete genome sequence of seawater bacterium Glaciecola nitratireducens FR1064T.</title>
        <authorList>
            <person name="Bian F."/>
            <person name="Qin Q.L."/>
            <person name="Xie B.B."/>
            <person name="Shu Y.L."/>
            <person name="Zhang X.Y."/>
            <person name="Yu Y."/>
            <person name="Chen B."/>
            <person name="Chen X.L."/>
            <person name="Zhou B.C."/>
            <person name="Zhang Y.Z."/>
        </authorList>
    </citation>
    <scope>NUCLEOTIDE SEQUENCE [LARGE SCALE GENOMIC DNA]</scope>
    <source>
        <strain evidence="3">JCM 12485 / KCTC 12276 / FR1064</strain>
    </source>
</reference>
<keyword evidence="1" id="KW-0472">Membrane</keyword>
<dbReference type="STRING" id="1085623.GNIT_0468"/>
<organism evidence="2 3">
    <name type="scientific">Glaciecola nitratireducens (strain JCM 12485 / KCTC 12276 / FR1064)</name>
    <dbReference type="NCBI Taxonomy" id="1085623"/>
    <lineage>
        <taxon>Bacteria</taxon>
        <taxon>Pseudomonadati</taxon>
        <taxon>Pseudomonadota</taxon>
        <taxon>Gammaproteobacteria</taxon>
        <taxon>Alteromonadales</taxon>
        <taxon>Alteromonadaceae</taxon>
        <taxon>Brumicola</taxon>
    </lineage>
</organism>
<dbReference type="HOGENOM" id="CLU_567131_0_0_6"/>
<evidence type="ECO:0000313" key="3">
    <source>
        <dbReference type="Proteomes" id="UP000009282"/>
    </source>
</evidence>
<evidence type="ECO:0000256" key="1">
    <source>
        <dbReference type="SAM" id="Phobius"/>
    </source>
</evidence>
<keyword evidence="3" id="KW-1185">Reference proteome</keyword>
<accession>G4QFJ7</accession>
<dbReference type="eggNOG" id="COG3266">
    <property type="taxonomic scope" value="Bacteria"/>
</dbReference>
<dbReference type="GO" id="GO:0042834">
    <property type="term" value="F:peptidoglycan binding"/>
    <property type="evidence" value="ECO:0007669"/>
    <property type="project" value="InterPro"/>
</dbReference>
<name>G4QFJ7_GLANF</name>
<keyword evidence="1" id="KW-0812">Transmembrane</keyword>
<dbReference type="AlphaFoldDB" id="G4QFJ7"/>
<keyword evidence="1" id="KW-1133">Transmembrane helix</keyword>
<dbReference type="OrthoDB" id="6189127at2"/>
<feature type="transmembrane region" description="Helical" evidence="1">
    <location>
        <begin position="202"/>
        <end position="221"/>
    </location>
</feature>
<dbReference type="RefSeq" id="WP_014107499.1">
    <property type="nucleotide sequence ID" value="NC_016041.1"/>
</dbReference>
<protein>
    <submittedName>
        <fullName evidence="2">DamX-related protein</fullName>
    </submittedName>
</protein>
<dbReference type="KEGG" id="gni:GNIT_0468"/>